<gene>
    <name evidence="6" type="ORF">HC176_14875</name>
</gene>
<comment type="caution">
    <text evidence="6">The sequence shown here is derived from an EMBL/GenBank/DDBJ whole genome shotgun (WGS) entry which is preliminary data.</text>
</comment>
<keyword evidence="7" id="KW-1185">Reference proteome</keyword>
<dbReference type="InterPro" id="IPR036909">
    <property type="entry name" value="Cyt_c-like_dom_sf"/>
</dbReference>
<dbReference type="Pfam" id="PF00034">
    <property type="entry name" value="Cytochrom_C"/>
    <property type="match status" value="1"/>
</dbReference>
<name>A0ABX1DEK2_9FLAO</name>
<reference evidence="6 7" key="1">
    <citation type="submission" date="2020-03" db="EMBL/GenBank/DDBJ databases">
        <title>Tamlana sp. nov, isolated from XXX.</title>
        <authorList>
            <person name="Cao W.R."/>
        </authorList>
    </citation>
    <scope>NUCLEOTIDE SEQUENCE [LARGE SCALE GENOMIC DNA]</scope>
    <source>
        <strain evidence="6 7">HST1-43</strain>
    </source>
</reference>
<organism evidence="6 7">
    <name type="scientific">Tamlana crocina</name>
    <dbReference type="NCBI Taxonomy" id="393006"/>
    <lineage>
        <taxon>Bacteria</taxon>
        <taxon>Pseudomonadati</taxon>
        <taxon>Bacteroidota</taxon>
        <taxon>Flavobacteriia</taxon>
        <taxon>Flavobacteriales</taxon>
        <taxon>Flavobacteriaceae</taxon>
        <taxon>Tamlana</taxon>
    </lineage>
</organism>
<dbReference type="PROSITE" id="PS51257">
    <property type="entry name" value="PROKAR_LIPOPROTEIN"/>
    <property type="match status" value="1"/>
</dbReference>
<dbReference type="InterPro" id="IPR009056">
    <property type="entry name" value="Cyt_c-like_dom"/>
</dbReference>
<keyword evidence="1 4" id="KW-0349">Heme</keyword>
<dbReference type="SUPFAM" id="SSF46626">
    <property type="entry name" value="Cytochrome c"/>
    <property type="match status" value="1"/>
</dbReference>
<dbReference type="PROSITE" id="PS51007">
    <property type="entry name" value="CYTC"/>
    <property type="match status" value="1"/>
</dbReference>
<evidence type="ECO:0000256" key="3">
    <source>
        <dbReference type="ARBA" id="ARBA00023004"/>
    </source>
</evidence>
<dbReference type="PANTHER" id="PTHR19328:SF13">
    <property type="entry name" value="HIPL1 PROTEIN"/>
    <property type="match status" value="1"/>
</dbReference>
<keyword evidence="3 4" id="KW-0408">Iron</keyword>
<dbReference type="Proteomes" id="UP000760545">
    <property type="component" value="Unassembled WGS sequence"/>
</dbReference>
<dbReference type="InterPro" id="IPR011041">
    <property type="entry name" value="Quinoprot_gluc/sorb_DH_b-prop"/>
</dbReference>
<keyword evidence="2 4" id="KW-0479">Metal-binding</keyword>
<evidence type="ECO:0000259" key="5">
    <source>
        <dbReference type="PROSITE" id="PS51007"/>
    </source>
</evidence>
<evidence type="ECO:0000313" key="7">
    <source>
        <dbReference type="Proteomes" id="UP000760545"/>
    </source>
</evidence>
<protein>
    <submittedName>
        <fullName evidence="6">C-type cytochrome</fullName>
    </submittedName>
</protein>
<sequence>MKAKLLCIILFSVVLYSCRSESKQGLTSSYLSTDDEDILNGKVIFEQKCSYCHNFNQDAIGPNLSGITKEVSVQWIKEFIKNPSLVLSENDERALALHEKYKINMPGFPDLSEKEFNELISYINSYSKKKATSNTNLGNPIDNPIEDTLVYSDINANIKFVAQVPASAKSPTLARINKLDCAGNSGRIFINDLRGKLYELNNNQPKLYASISEFNKNFVHEPGLGTGFGSFAFHPNFEENGLFYTAHSEKPDTKKADFFLPDSIPTKMQWVVKEWKNKDPKSTSFEGTVRELLRIDFVTIMHGIQEIAFNPTSSKNESDYGMLYISLGDGGSVGQGFPEVALHEGSQVWGTILRIDPSGNNSGNGKYGIPTDNPFINSKQKKKEIWAYGFRNPNRVCWNTKGQMFATDIGHKIVEEVNLIEPGKFYGWPIREGAFVLNTFGNQSLAYPLPQNDDEYGVTYPVIEYDHDDGVAISGGFFAQKPPFNGKYIFGDIPVGTVFIADLSETKQRNIKKLNIVLKEKQTDFAQLIKKNRVDLRLGQDCNGDIYMLTKADGKIYKMTY</sequence>
<evidence type="ECO:0000256" key="2">
    <source>
        <dbReference type="ARBA" id="ARBA00022723"/>
    </source>
</evidence>
<dbReference type="PANTHER" id="PTHR19328">
    <property type="entry name" value="HEDGEHOG-INTERACTING PROTEIN"/>
    <property type="match status" value="1"/>
</dbReference>
<evidence type="ECO:0000256" key="1">
    <source>
        <dbReference type="ARBA" id="ARBA00022617"/>
    </source>
</evidence>
<dbReference type="InterPro" id="IPR012938">
    <property type="entry name" value="Glc/Sorbosone_DH"/>
</dbReference>
<dbReference type="Gene3D" id="1.10.760.10">
    <property type="entry name" value="Cytochrome c-like domain"/>
    <property type="match status" value="1"/>
</dbReference>
<dbReference type="SUPFAM" id="SSF50952">
    <property type="entry name" value="Soluble quinoprotein glucose dehydrogenase"/>
    <property type="match status" value="1"/>
</dbReference>
<dbReference type="InterPro" id="IPR011042">
    <property type="entry name" value="6-blade_b-propeller_TolB-like"/>
</dbReference>
<dbReference type="Gene3D" id="2.120.10.30">
    <property type="entry name" value="TolB, C-terminal domain"/>
    <property type="match status" value="1"/>
</dbReference>
<evidence type="ECO:0000256" key="4">
    <source>
        <dbReference type="PROSITE-ProRule" id="PRU00433"/>
    </source>
</evidence>
<accession>A0ABX1DEK2</accession>
<feature type="domain" description="Cytochrome c" evidence="5">
    <location>
        <begin position="36"/>
        <end position="127"/>
    </location>
</feature>
<dbReference type="EMBL" id="JAAVJS010000029">
    <property type="protein sequence ID" value="NJX16772.1"/>
    <property type="molecule type" value="Genomic_DNA"/>
</dbReference>
<evidence type="ECO:0000313" key="6">
    <source>
        <dbReference type="EMBL" id="NJX16772.1"/>
    </source>
</evidence>
<proteinExistence type="predicted"/>
<dbReference type="Pfam" id="PF07995">
    <property type="entry name" value="GSDH"/>
    <property type="match status" value="1"/>
</dbReference>